<dbReference type="GO" id="GO:0016887">
    <property type="term" value="F:ATP hydrolysis activity"/>
    <property type="evidence" value="ECO:0007669"/>
    <property type="project" value="InterPro"/>
</dbReference>
<dbReference type="InterPro" id="IPR003439">
    <property type="entry name" value="ABC_transporter-like_ATP-bd"/>
</dbReference>
<sequence length="245" mass="27327">MTPVLNVNGLSASYRKNQVLDQVRFQVLPGTMTSIVGPNGAGKSTLLKVMLELHPRLSGSVSFFGTTYSKAKSRIGYVPQRGSVDWDFPTNALDVVMMGLYGQIGWLKWPRRTHRELALNALAEMGMEAYAGRQISQLSGGQQQRVFLARALVQDAELYFLDEPLAGVDAATERAIMDTLKKLKSKGRTVMVVHHDLQTVEDYFDHVLLLNRTVVAHGATQDTFTKENIYRTYGGTLRWMGEKFG</sequence>
<dbReference type="EMBL" id="JACXJA010000013">
    <property type="protein sequence ID" value="MBD2862526.1"/>
    <property type="molecule type" value="Genomic_DNA"/>
</dbReference>
<comment type="caution">
    <text evidence="6">The sequence shown here is derived from an EMBL/GenBank/DDBJ whole genome shotgun (WGS) entry which is preliminary data.</text>
</comment>
<accession>A0A927CAN1</accession>
<dbReference type="Proteomes" id="UP000639396">
    <property type="component" value="Unassembled WGS sequence"/>
</dbReference>
<gene>
    <name evidence="6" type="ORF">IDH45_11080</name>
</gene>
<evidence type="ECO:0000313" key="6">
    <source>
        <dbReference type="EMBL" id="MBD2862526.1"/>
    </source>
</evidence>
<dbReference type="CDD" id="cd03235">
    <property type="entry name" value="ABC_Metallic_Cations"/>
    <property type="match status" value="1"/>
</dbReference>
<evidence type="ECO:0000256" key="1">
    <source>
        <dbReference type="ARBA" id="ARBA00005417"/>
    </source>
</evidence>
<organism evidence="6 7">
    <name type="scientific">Paenibacillus oceani</name>
    <dbReference type="NCBI Taxonomy" id="2772510"/>
    <lineage>
        <taxon>Bacteria</taxon>
        <taxon>Bacillati</taxon>
        <taxon>Bacillota</taxon>
        <taxon>Bacilli</taxon>
        <taxon>Bacillales</taxon>
        <taxon>Paenibacillaceae</taxon>
        <taxon>Paenibacillus</taxon>
    </lineage>
</organism>
<dbReference type="InterPro" id="IPR003593">
    <property type="entry name" value="AAA+_ATPase"/>
</dbReference>
<keyword evidence="7" id="KW-1185">Reference proteome</keyword>
<dbReference type="PROSITE" id="PS50893">
    <property type="entry name" value="ABC_TRANSPORTER_2"/>
    <property type="match status" value="1"/>
</dbReference>
<name>A0A927CAN1_9BACL</name>
<dbReference type="FunFam" id="3.40.50.300:FF:000134">
    <property type="entry name" value="Iron-enterobactin ABC transporter ATP-binding protein"/>
    <property type="match status" value="1"/>
</dbReference>
<dbReference type="InterPro" id="IPR017871">
    <property type="entry name" value="ABC_transporter-like_CS"/>
</dbReference>
<dbReference type="GO" id="GO:0005524">
    <property type="term" value="F:ATP binding"/>
    <property type="evidence" value="ECO:0007669"/>
    <property type="project" value="UniProtKB-KW"/>
</dbReference>
<dbReference type="SUPFAM" id="SSF52540">
    <property type="entry name" value="P-loop containing nucleoside triphosphate hydrolases"/>
    <property type="match status" value="1"/>
</dbReference>
<evidence type="ECO:0000256" key="2">
    <source>
        <dbReference type="ARBA" id="ARBA00022448"/>
    </source>
</evidence>
<dbReference type="RefSeq" id="WP_190927526.1">
    <property type="nucleotide sequence ID" value="NZ_JACXJA010000013.1"/>
</dbReference>
<dbReference type="PANTHER" id="PTHR42734:SF5">
    <property type="entry name" value="IRON TRANSPORT SYSTEM ATP-BINDING PROTEIN HI_0361-RELATED"/>
    <property type="match status" value="1"/>
</dbReference>
<evidence type="ECO:0000259" key="5">
    <source>
        <dbReference type="PROSITE" id="PS50893"/>
    </source>
</evidence>
<evidence type="ECO:0000313" key="7">
    <source>
        <dbReference type="Proteomes" id="UP000639396"/>
    </source>
</evidence>
<dbReference type="SMART" id="SM00382">
    <property type="entry name" value="AAA"/>
    <property type="match status" value="1"/>
</dbReference>
<dbReference type="InterPro" id="IPR050153">
    <property type="entry name" value="Metal_Ion_Import_ABC"/>
</dbReference>
<dbReference type="Pfam" id="PF00005">
    <property type="entry name" value="ABC_tran"/>
    <property type="match status" value="1"/>
</dbReference>
<reference evidence="6" key="1">
    <citation type="submission" date="2020-09" db="EMBL/GenBank/DDBJ databases">
        <title>A novel bacterium of genus Paenibacillus, isolated from South China Sea.</title>
        <authorList>
            <person name="Huang H."/>
            <person name="Mo K."/>
            <person name="Hu Y."/>
        </authorList>
    </citation>
    <scope>NUCLEOTIDE SEQUENCE</scope>
    <source>
        <strain evidence="6">IB182363</strain>
    </source>
</reference>
<evidence type="ECO:0000256" key="4">
    <source>
        <dbReference type="ARBA" id="ARBA00022840"/>
    </source>
</evidence>
<evidence type="ECO:0000256" key="3">
    <source>
        <dbReference type="ARBA" id="ARBA00022741"/>
    </source>
</evidence>
<dbReference type="PANTHER" id="PTHR42734">
    <property type="entry name" value="METAL TRANSPORT SYSTEM ATP-BINDING PROTEIN TM_0124-RELATED"/>
    <property type="match status" value="1"/>
</dbReference>
<dbReference type="InterPro" id="IPR027417">
    <property type="entry name" value="P-loop_NTPase"/>
</dbReference>
<keyword evidence="2" id="KW-0813">Transport</keyword>
<dbReference type="AlphaFoldDB" id="A0A927CAN1"/>
<proteinExistence type="inferred from homology"/>
<comment type="similarity">
    <text evidence="1">Belongs to the ABC transporter superfamily.</text>
</comment>
<keyword evidence="3" id="KW-0547">Nucleotide-binding</keyword>
<dbReference type="Gene3D" id="3.40.50.300">
    <property type="entry name" value="P-loop containing nucleotide triphosphate hydrolases"/>
    <property type="match status" value="1"/>
</dbReference>
<dbReference type="PROSITE" id="PS00211">
    <property type="entry name" value="ABC_TRANSPORTER_1"/>
    <property type="match status" value="1"/>
</dbReference>
<keyword evidence="4 6" id="KW-0067">ATP-binding</keyword>
<protein>
    <submittedName>
        <fullName evidence="6">Metal ABC transporter ATP-binding protein</fullName>
    </submittedName>
</protein>
<feature type="domain" description="ABC transporter" evidence="5">
    <location>
        <begin position="5"/>
        <end position="237"/>
    </location>
</feature>